<dbReference type="RefSeq" id="WP_188560319.1">
    <property type="nucleotide sequence ID" value="NZ_BMGY01000002.1"/>
</dbReference>
<proteinExistence type="inferred from homology"/>
<dbReference type="CDD" id="cd02439">
    <property type="entry name" value="DMB-PRT_CobT"/>
    <property type="match status" value="1"/>
</dbReference>
<comment type="catalytic activity">
    <reaction evidence="9 10">
        <text>5,6-dimethylbenzimidazole + nicotinate beta-D-ribonucleotide = alpha-ribazole 5'-phosphate + nicotinate + H(+)</text>
        <dbReference type="Rhea" id="RHEA:11196"/>
        <dbReference type="ChEBI" id="CHEBI:15378"/>
        <dbReference type="ChEBI" id="CHEBI:15890"/>
        <dbReference type="ChEBI" id="CHEBI:32544"/>
        <dbReference type="ChEBI" id="CHEBI:57502"/>
        <dbReference type="ChEBI" id="CHEBI:57918"/>
        <dbReference type="EC" id="2.4.2.21"/>
    </reaction>
</comment>
<keyword evidence="5 10" id="KW-0169">Cobalamin biosynthesis</keyword>
<name>A0ABQ1ZXR2_9BACT</name>
<dbReference type="PANTHER" id="PTHR43463:SF1">
    <property type="entry name" value="NICOTINATE-NUCLEOTIDE--DIMETHYLBENZIMIDAZOLE PHOSPHORIBOSYLTRANSFERASE"/>
    <property type="match status" value="1"/>
</dbReference>
<evidence type="ECO:0000256" key="10">
    <source>
        <dbReference type="HAMAP-Rule" id="MF_00230"/>
    </source>
</evidence>
<evidence type="ECO:0000256" key="2">
    <source>
        <dbReference type="ARBA" id="ARBA00007110"/>
    </source>
</evidence>
<comment type="pathway">
    <text evidence="1 10">Nucleoside biosynthesis; alpha-ribazole biosynthesis; alpha-ribazole from 5,6-dimethylbenzimidazole: step 1/2.</text>
</comment>
<reference evidence="12" key="1">
    <citation type="journal article" date="2019" name="Int. J. Syst. Evol. Microbiol.">
        <title>The Global Catalogue of Microorganisms (GCM) 10K type strain sequencing project: providing services to taxonomists for standard genome sequencing and annotation.</title>
        <authorList>
            <consortium name="The Broad Institute Genomics Platform"/>
            <consortium name="The Broad Institute Genome Sequencing Center for Infectious Disease"/>
            <person name="Wu L."/>
            <person name="Ma J."/>
        </authorList>
    </citation>
    <scope>NUCLEOTIDE SEQUENCE [LARGE SCALE GENOMIC DNA]</scope>
    <source>
        <strain evidence="12">CGMCC 1.14966</strain>
    </source>
</reference>
<evidence type="ECO:0000256" key="1">
    <source>
        <dbReference type="ARBA" id="ARBA00005049"/>
    </source>
</evidence>
<sequence length="357" mass="37051">MNSWNITPPDAALSAAIQHKIDTKTKPLGALGQLEALAHQIALVQQTLRPALHRPHVLVFAADHGIAQAGVSQYPPEVTHQMVRNFASGGAAINVFCHQNGLGLTIVDAGVRGSFADLPTVRDEKIAEGTRNFAHEPAMTAAQCTDALQRGARLADELHASGCNVLGVGEMGIGNTSAAAVLMHQLTGHALVDCVGRGTGLDAAGLAHKLDTLTRAVAAHSTVGTAPLAVLATFGGFEIAQMCGALLRAAEHRMLLLIDGFIASAALLVAARLAPAVLGYCVFCHESDEQGHRRLLAELGGRPLLRLGLRLGEGTGCALAYPLVRAAAGFLNEMASFESAGVSDDSGSQAVRPTQTN</sequence>
<dbReference type="SUPFAM" id="SSF52733">
    <property type="entry name" value="Nicotinate mononucleotide:5,6-dimethylbenzimidazole phosphoribosyltransferase (CobT)"/>
    <property type="match status" value="1"/>
</dbReference>
<evidence type="ECO:0000313" key="11">
    <source>
        <dbReference type="EMBL" id="GGH79711.1"/>
    </source>
</evidence>
<evidence type="ECO:0000256" key="7">
    <source>
        <dbReference type="ARBA" id="ARBA00022679"/>
    </source>
</evidence>
<keyword evidence="12" id="KW-1185">Reference proteome</keyword>
<dbReference type="InterPro" id="IPR003200">
    <property type="entry name" value="Nict_dMeBzImd_PRibTrfase"/>
</dbReference>
<keyword evidence="7 10" id="KW-0808">Transferase</keyword>
<evidence type="ECO:0000256" key="4">
    <source>
        <dbReference type="ARBA" id="ARBA00015486"/>
    </source>
</evidence>
<dbReference type="EC" id="2.4.2.21" evidence="3 10"/>
<evidence type="ECO:0000256" key="9">
    <source>
        <dbReference type="ARBA" id="ARBA00047340"/>
    </source>
</evidence>
<dbReference type="InterPro" id="IPR017846">
    <property type="entry name" value="Nict_dMeBzImd_PRibTrfase_bact"/>
</dbReference>
<evidence type="ECO:0000256" key="6">
    <source>
        <dbReference type="ARBA" id="ARBA00022676"/>
    </source>
</evidence>
<dbReference type="Pfam" id="PF02277">
    <property type="entry name" value="DBI_PRT"/>
    <property type="match status" value="1"/>
</dbReference>
<keyword evidence="6 10" id="KW-0328">Glycosyltransferase</keyword>
<dbReference type="GO" id="GO:0016757">
    <property type="term" value="F:glycosyltransferase activity"/>
    <property type="evidence" value="ECO:0007669"/>
    <property type="project" value="UniProtKB-KW"/>
</dbReference>
<dbReference type="Gene3D" id="1.10.1610.10">
    <property type="match status" value="1"/>
</dbReference>
<gene>
    <name evidence="10 11" type="primary">cobT</name>
    <name evidence="11" type="ORF">GCM10011495_03850</name>
</gene>
<dbReference type="Gene3D" id="3.40.50.10210">
    <property type="match status" value="1"/>
</dbReference>
<dbReference type="InterPro" id="IPR036087">
    <property type="entry name" value="Nict_dMeBzImd_PRibTrfase_sf"/>
</dbReference>
<accession>A0ABQ1ZXR2</accession>
<evidence type="ECO:0000313" key="12">
    <source>
        <dbReference type="Proteomes" id="UP000637774"/>
    </source>
</evidence>
<protein>
    <recommendedName>
        <fullName evidence="4 10">Nicotinate-nucleotide--dimethylbenzimidazole phosphoribosyltransferase</fullName>
        <shortName evidence="10">NN:DBI PRT</shortName>
        <ecNumber evidence="3 10">2.4.2.21</ecNumber>
    </recommendedName>
    <alternativeName>
        <fullName evidence="8 10">N(1)-alpha-phosphoribosyltransferase</fullName>
    </alternativeName>
</protein>
<comment type="function">
    <text evidence="10">Catalyzes the synthesis of alpha-ribazole-5'-phosphate from nicotinate mononucleotide (NAMN) and 5,6-dimethylbenzimidazole (DMB).</text>
</comment>
<evidence type="ECO:0000256" key="5">
    <source>
        <dbReference type="ARBA" id="ARBA00022573"/>
    </source>
</evidence>
<evidence type="ECO:0000256" key="8">
    <source>
        <dbReference type="ARBA" id="ARBA00030686"/>
    </source>
</evidence>
<dbReference type="EMBL" id="BMGY01000002">
    <property type="protein sequence ID" value="GGH79711.1"/>
    <property type="molecule type" value="Genomic_DNA"/>
</dbReference>
<dbReference type="NCBIfam" id="TIGR03160">
    <property type="entry name" value="cobT_DBIPRT"/>
    <property type="match status" value="1"/>
</dbReference>
<dbReference type="InterPro" id="IPR023195">
    <property type="entry name" value="Nict_dMeBzImd_PRibTrfase_N"/>
</dbReference>
<dbReference type="NCBIfam" id="NF000996">
    <property type="entry name" value="PRK00105.1"/>
    <property type="match status" value="1"/>
</dbReference>
<dbReference type="HAMAP" id="MF_00230">
    <property type="entry name" value="CobT"/>
    <property type="match status" value="1"/>
</dbReference>
<comment type="similarity">
    <text evidence="2 10">Belongs to the CobT family.</text>
</comment>
<dbReference type="PANTHER" id="PTHR43463">
    <property type="entry name" value="NICOTINATE-NUCLEOTIDE--DIMETHYLBENZIMIDAZOLE PHOSPHORIBOSYLTRANSFERASE"/>
    <property type="match status" value="1"/>
</dbReference>
<organism evidence="11 12">
    <name type="scientific">Hymenobacter frigidus</name>
    <dbReference type="NCBI Taxonomy" id="1524095"/>
    <lineage>
        <taxon>Bacteria</taxon>
        <taxon>Pseudomonadati</taxon>
        <taxon>Bacteroidota</taxon>
        <taxon>Cytophagia</taxon>
        <taxon>Cytophagales</taxon>
        <taxon>Hymenobacteraceae</taxon>
        <taxon>Hymenobacter</taxon>
    </lineage>
</organism>
<comment type="caution">
    <text evidence="11">The sequence shown here is derived from an EMBL/GenBank/DDBJ whole genome shotgun (WGS) entry which is preliminary data.</text>
</comment>
<feature type="active site" description="Proton acceptor" evidence="10">
    <location>
        <position position="313"/>
    </location>
</feature>
<dbReference type="Proteomes" id="UP000637774">
    <property type="component" value="Unassembled WGS sequence"/>
</dbReference>
<evidence type="ECO:0000256" key="3">
    <source>
        <dbReference type="ARBA" id="ARBA00011991"/>
    </source>
</evidence>